<gene>
    <name evidence="1" type="ORF">JCM19235_6561</name>
</gene>
<comment type="caution">
    <text evidence="1">The sequence shown here is derived from an EMBL/GenBank/DDBJ whole genome shotgun (WGS) entry which is preliminary data.</text>
</comment>
<dbReference type="AlphaFoldDB" id="A0A090RU07"/>
<evidence type="ECO:0000313" key="2">
    <source>
        <dbReference type="Proteomes" id="UP000029228"/>
    </source>
</evidence>
<dbReference type="EMBL" id="BBMR01000002">
    <property type="protein sequence ID" value="GAL18008.1"/>
    <property type="molecule type" value="Genomic_DNA"/>
</dbReference>
<protein>
    <submittedName>
        <fullName evidence="1">Uncharacterized protein</fullName>
    </submittedName>
</protein>
<reference evidence="1 2" key="1">
    <citation type="submission" date="2014-09" db="EMBL/GenBank/DDBJ databases">
        <title>Vibrio maritimus JCM 19235. (C45) whole genome shotgun sequence.</title>
        <authorList>
            <person name="Sawabe T."/>
            <person name="Meirelles P."/>
            <person name="Nakanishi M."/>
            <person name="Sayaka M."/>
            <person name="Hattori M."/>
            <person name="Ohkuma M."/>
        </authorList>
    </citation>
    <scope>NUCLEOTIDE SEQUENCE [LARGE SCALE GENOMIC DNA]</scope>
    <source>
        <strain evidence="2">JCM19235</strain>
    </source>
</reference>
<dbReference type="Proteomes" id="UP000029228">
    <property type="component" value="Unassembled WGS sequence"/>
</dbReference>
<sequence>MLPKHLLGNRQDEFVTLDVDFVVQSGHFGYVLLYPASAIIKPLQQDCIEAVSNWFKQICAPEKAS</sequence>
<name>A0A090RU07_9VIBR</name>
<proteinExistence type="predicted"/>
<accession>A0A090RU07</accession>
<keyword evidence="2" id="KW-1185">Reference proteome</keyword>
<reference evidence="1 2" key="2">
    <citation type="submission" date="2014-09" db="EMBL/GenBank/DDBJ databases">
        <authorList>
            <consortium name="NBRP consortium"/>
            <person name="Sawabe T."/>
            <person name="Meirelles P."/>
            <person name="Nakanishi M."/>
            <person name="Sayaka M."/>
            <person name="Hattori M."/>
            <person name="Ohkuma M."/>
        </authorList>
    </citation>
    <scope>NUCLEOTIDE SEQUENCE [LARGE SCALE GENOMIC DNA]</scope>
    <source>
        <strain evidence="2">JCM19235</strain>
    </source>
</reference>
<evidence type="ECO:0000313" key="1">
    <source>
        <dbReference type="EMBL" id="GAL18008.1"/>
    </source>
</evidence>
<organism evidence="1 2">
    <name type="scientific">Vibrio maritimus</name>
    <dbReference type="NCBI Taxonomy" id="990268"/>
    <lineage>
        <taxon>Bacteria</taxon>
        <taxon>Pseudomonadati</taxon>
        <taxon>Pseudomonadota</taxon>
        <taxon>Gammaproteobacteria</taxon>
        <taxon>Vibrionales</taxon>
        <taxon>Vibrionaceae</taxon>
        <taxon>Vibrio</taxon>
    </lineage>
</organism>